<reference evidence="3" key="1">
    <citation type="submission" date="2017-06" db="EMBL/GenBank/DDBJ databases">
        <authorList>
            <person name="Varghese N."/>
            <person name="Submissions S."/>
        </authorList>
    </citation>
    <scope>NUCLEOTIDE SEQUENCE [LARGE SCALE GENOMIC DNA]</scope>
    <source>
        <strain evidence="3">DSM 22348</strain>
    </source>
</reference>
<dbReference type="STRING" id="1215104.GCA_000730585_00670"/>
<gene>
    <name evidence="2" type="ORF">SAMN05444352_10835</name>
</gene>
<organism evidence="2 3">
    <name type="scientific">Pseudomonas japonica</name>
    <dbReference type="NCBI Taxonomy" id="256466"/>
    <lineage>
        <taxon>Bacteria</taxon>
        <taxon>Pseudomonadati</taxon>
        <taxon>Pseudomonadota</taxon>
        <taxon>Gammaproteobacteria</taxon>
        <taxon>Pseudomonadales</taxon>
        <taxon>Pseudomonadaceae</taxon>
        <taxon>Pseudomonas</taxon>
    </lineage>
</organism>
<keyword evidence="1" id="KW-0812">Transmembrane</keyword>
<evidence type="ECO:0000313" key="2">
    <source>
        <dbReference type="EMBL" id="SNS44912.1"/>
    </source>
</evidence>
<name>A0A239ELY1_9PSED</name>
<accession>A0A239ELY1</accession>
<proteinExistence type="predicted"/>
<dbReference type="Proteomes" id="UP000198407">
    <property type="component" value="Unassembled WGS sequence"/>
</dbReference>
<dbReference type="RefSeq" id="WP_156994716.1">
    <property type="nucleotide sequence ID" value="NZ_FZOL01000008.1"/>
</dbReference>
<evidence type="ECO:0000313" key="3">
    <source>
        <dbReference type="Proteomes" id="UP000198407"/>
    </source>
</evidence>
<protein>
    <submittedName>
        <fullName evidence="2">Uncharacterized protein</fullName>
    </submittedName>
</protein>
<evidence type="ECO:0000256" key="1">
    <source>
        <dbReference type="SAM" id="Phobius"/>
    </source>
</evidence>
<keyword evidence="1" id="KW-1133">Transmembrane helix</keyword>
<keyword evidence="1" id="KW-0472">Membrane</keyword>
<keyword evidence="3" id="KW-1185">Reference proteome</keyword>
<sequence length="45" mass="4833">MEPSQIGLALLVVIAITGSVISLLDHRIESRPPRPDDRPSGPRGD</sequence>
<dbReference type="EMBL" id="FZOL01000008">
    <property type="protein sequence ID" value="SNS44912.1"/>
    <property type="molecule type" value="Genomic_DNA"/>
</dbReference>
<dbReference type="AlphaFoldDB" id="A0A239ELY1"/>
<feature type="transmembrane region" description="Helical" evidence="1">
    <location>
        <begin position="6"/>
        <end position="24"/>
    </location>
</feature>